<dbReference type="RefSeq" id="WP_132012453.1">
    <property type="nucleotide sequence ID" value="NZ_SLUN01000002.1"/>
</dbReference>
<keyword evidence="6 7" id="KW-0472">Membrane</keyword>
<evidence type="ECO:0000256" key="5">
    <source>
        <dbReference type="ARBA" id="ARBA00022989"/>
    </source>
</evidence>
<proteinExistence type="inferred from homology"/>
<evidence type="ECO:0000256" key="7">
    <source>
        <dbReference type="RuleBase" id="RU363032"/>
    </source>
</evidence>
<dbReference type="PANTHER" id="PTHR43744">
    <property type="entry name" value="ABC TRANSPORTER PERMEASE PROTEIN MG189-RELATED-RELATED"/>
    <property type="match status" value="1"/>
</dbReference>
<accession>A0A4R1SA04</accession>
<keyword evidence="10" id="KW-1185">Reference proteome</keyword>
<feature type="transmembrane region" description="Helical" evidence="7">
    <location>
        <begin position="131"/>
        <end position="153"/>
    </location>
</feature>
<keyword evidence="2 7" id="KW-0813">Transport</keyword>
<keyword evidence="4 7" id="KW-0812">Transmembrane</keyword>
<feature type="transmembrane region" description="Helical" evidence="7">
    <location>
        <begin position="61"/>
        <end position="86"/>
    </location>
</feature>
<dbReference type="SUPFAM" id="SSF161098">
    <property type="entry name" value="MetI-like"/>
    <property type="match status" value="1"/>
</dbReference>
<keyword evidence="3" id="KW-1003">Cell membrane</keyword>
<evidence type="ECO:0000256" key="4">
    <source>
        <dbReference type="ARBA" id="ARBA00022692"/>
    </source>
</evidence>
<dbReference type="InterPro" id="IPR035906">
    <property type="entry name" value="MetI-like_sf"/>
</dbReference>
<sequence>MKKLVYLLPLAALTIVSIVPFYVIVMMATHSTPEIFSEQVYWPGDYFLENMKTIFRNNFQLYYLNSIIVSTASTLLSVYISALTGYALAKYNFRLKKAIFYFILATMMIPGQIGLIGYVVEMRALRLTNTLAPLILVWCANAFGVFFMMQYILETVPGEIIESARIDGCGEFSIFNRIALPFMKPALATLAMLIFLWSWNNYLLPLILTANKALYTVPLGIQALQNYYVTDFGARGAGLAFAVLPVLLIFIIGSKSFIKGLTAGAVKG</sequence>
<dbReference type="AlphaFoldDB" id="A0A4R1SA04"/>
<protein>
    <submittedName>
        <fullName evidence="9">Carbohydrate ABC transporter membrane protein 2 (CUT1 family)</fullName>
    </submittedName>
</protein>
<dbReference type="CDD" id="cd06261">
    <property type="entry name" value="TM_PBP2"/>
    <property type="match status" value="1"/>
</dbReference>
<dbReference type="EMBL" id="SLUN01000002">
    <property type="protein sequence ID" value="TCL76261.1"/>
    <property type="molecule type" value="Genomic_DNA"/>
</dbReference>
<reference evidence="9 10" key="1">
    <citation type="submission" date="2019-03" db="EMBL/GenBank/DDBJ databases">
        <title>Genomic Encyclopedia of Type Strains, Phase IV (KMG-IV): sequencing the most valuable type-strain genomes for metagenomic binning, comparative biology and taxonomic classification.</title>
        <authorList>
            <person name="Goeker M."/>
        </authorList>
    </citation>
    <scope>NUCLEOTIDE SEQUENCE [LARGE SCALE GENOMIC DNA]</scope>
    <source>
        <strain evidence="9 10">LX-B</strain>
    </source>
</reference>
<name>A0A4R1SA04_HYDET</name>
<feature type="domain" description="ABC transmembrane type-1" evidence="8">
    <location>
        <begin position="63"/>
        <end position="253"/>
    </location>
</feature>
<dbReference type="Pfam" id="PF00528">
    <property type="entry name" value="BPD_transp_1"/>
    <property type="match status" value="1"/>
</dbReference>
<dbReference type="Gene3D" id="1.10.3720.10">
    <property type="entry name" value="MetI-like"/>
    <property type="match status" value="1"/>
</dbReference>
<dbReference type="OrthoDB" id="9787837at2"/>
<comment type="caution">
    <text evidence="9">The sequence shown here is derived from an EMBL/GenBank/DDBJ whole genome shotgun (WGS) entry which is preliminary data.</text>
</comment>
<dbReference type="GO" id="GO:0055085">
    <property type="term" value="P:transmembrane transport"/>
    <property type="evidence" value="ECO:0007669"/>
    <property type="project" value="InterPro"/>
</dbReference>
<evidence type="ECO:0000313" key="10">
    <source>
        <dbReference type="Proteomes" id="UP000295008"/>
    </source>
</evidence>
<evidence type="ECO:0000256" key="2">
    <source>
        <dbReference type="ARBA" id="ARBA00022448"/>
    </source>
</evidence>
<organism evidence="9 10">
    <name type="scientific">Hydrogenispora ethanolica</name>
    <dbReference type="NCBI Taxonomy" id="1082276"/>
    <lineage>
        <taxon>Bacteria</taxon>
        <taxon>Bacillati</taxon>
        <taxon>Bacillota</taxon>
        <taxon>Hydrogenispora</taxon>
    </lineage>
</organism>
<evidence type="ECO:0000259" key="8">
    <source>
        <dbReference type="PROSITE" id="PS50928"/>
    </source>
</evidence>
<dbReference type="PROSITE" id="PS50928">
    <property type="entry name" value="ABC_TM1"/>
    <property type="match status" value="1"/>
</dbReference>
<dbReference type="InterPro" id="IPR000515">
    <property type="entry name" value="MetI-like"/>
</dbReference>
<evidence type="ECO:0000313" key="9">
    <source>
        <dbReference type="EMBL" id="TCL76261.1"/>
    </source>
</evidence>
<evidence type="ECO:0000256" key="6">
    <source>
        <dbReference type="ARBA" id="ARBA00023136"/>
    </source>
</evidence>
<comment type="subcellular location">
    <subcellularLocation>
        <location evidence="1 7">Cell membrane</location>
        <topology evidence="1 7">Multi-pass membrane protein</topology>
    </subcellularLocation>
</comment>
<feature type="transmembrane region" description="Helical" evidence="7">
    <location>
        <begin position="174"/>
        <end position="199"/>
    </location>
</feature>
<evidence type="ECO:0000256" key="1">
    <source>
        <dbReference type="ARBA" id="ARBA00004651"/>
    </source>
</evidence>
<dbReference type="PANTHER" id="PTHR43744:SF8">
    <property type="entry name" value="SN-GLYCEROL-3-PHOSPHATE TRANSPORT SYSTEM PERMEASE PROTEIN UGPE"/>
    <property type="match status" value="1"/>
</dbReference>
<dbReference type="GO" id="GO:0005886">
    <property type="term" value="C:plasma membrane"/>
    <property type="evidence" value="ECO:0007669"/>
    <property type="project" value="UniProtKB-SubCell"/>
</dbReference>
<keyword evidence="5 7" id="KW-1133">Transmembrane helix</keyword>
<gene>
    <name evidence="9" type="ORF">EDC14_100214</name>
</gene>
<feature type="transmembrane region" description="Helical" evidence="7">
    <location>
        <begin position="232"/>
        <end position="252"/>
    </location>
</feature>
<comment type="similarity">
    <text evidence="7">Belongs to the binding-protein-dependent transport system permease family.</text>
</comment>
<feature type="transmembrane region" description="Helical" evidence="7">
    <location>
        <begin position="98"/>
        <end position="119"/>
    </location>
</feature>
<evidence type="ECO:0000256" key="3">
    <source>
        <dbReference type="ARBA" id="ARBA00022475"/>
    </source>
</evidence>
<dbReference type="Proteomes" id="UP000295008">
    <property type="component" value="Unassembled WGS sequence"/>
</dbReference>